<name>A0AAE4SCG5_9EURY</name>
<protein>
    <submittedName>
        <fullName evidence="15">3'-5' exonuclease DinG</fullName>
        <ecNumber evidence="15">3.1.-.-</ecNumber>
    </submittedName>
</protein>
<keyword evidence="8" id="KW-0408">Iron</keyword>
<keyword evidence="15" id="KW-0540">Nuclease</keyword>
<keyword evidence="1" id="KW-0004">4Fe-4S</keyword>
<evidence type="ECO:0000256" key="2">
    <source>
        <dbReference type="ARBA" id="ARBA00022723"/>
    </source>
</evidence>
<evidence type="ECO:0000256" key="7">
    <source>
        <dbReference type="ARBA" id="ARBA00022840"/>
    </source>
</evidence>
<dbReference type="GO" id="GO:0005524">
    <property type="term" value="F:ATP binding"/>
    <property type="evidence" value="ECO:0007669"/>
    <property type="project" value="UniProtKB-KW"/>
</dbReference>
<dbReference type="Pfam" id="PF13307">
    <property type="entry name" value="Helicase_C_2"/>
    <property type="match status" value="1"/>
</dbReference>
<dbReference type="SMART" id="SM00491">
    <property type="entry name" value="HELICc2"/>
    <property type="match status" value="1"/>
</dbReference>
<organism evidence="15 16">
    <name type="scientific">Methanolapillus africanus</name>
    <dbReference type="NCBI Taxonomy" id="3028297"/>
    <lineage>
        <taxon>Archaea</taxon>
        <taxon>Methanobacteriati</taxon>
        <taxon>Methanobacteriota</taxon>
        <taxon>Stenosarchaea group</taxon>
        <taxon>Methanomicrobia</taxon>
        <taxon>Methanosarcinales</taxon>
        <taxon>Methanosarcinaceae</taxon>
        <taxon>Methanolapillus</taxon>
    </lineage>
</organism>
<evidence type="ECO:0000256" key="9">
    <source>
        <dbReference type="ARBA" id="ARBA00023014"/>
    </source>
</evidence>
<dbReference type="Pfam" id="PF06733">
    <property type="entry name" value="DEAD_2"/>
    <property type="match status" value="1"/>
</dbReference>
<dbReference type="GO" id="GO:0003677">
    <property type="term" value="F:DNA binding"/>
    <property type="evidence" value="ECO:0007669"/>
    <property type="project" value="UniProtKB-KW"/>
</dbReference>
<keyword evidence="4" id="KW-0227">DNA damage</keyword>
<proteinExistence type="predicted"/>
<evidence type="ECO:0000256" key="12">
    <source>
        <dbReference type="ARBA" id="ARBA00023235"/>
    </source>
</evidence>
<reference evidence="15" key="1">
    <citation type="submission" date="2023-06" db="EMBL/GenBank/DDBJ databases">
        <title>Genome sequence of Methanosarcinaceae archaeon Ag5.</title>
        <authorList>
            <person name="Protasov E."/>
            <person name="Platt K."/>
            <person name="Poehlein A."/>
            <person name="Daniel R."/>
            <person name="Brune A."/>
        </authorList>
    </citation>
    <scope>NUCLEOTIDE SEQUENCE</scope>
    <source>
        <strain evidence="15">Ag5</strain>
    </source>
</reference>
<dbReference type="InterPro" id="IPR014001">
    <property type="entry name" value="Helicase_ATP-bd"/>
</dbReference>
<evidence type="ECO:0000256" key="1">
    <source>
        <dbReference type="ARBA" id="ARBA00022485"/>
    </source>
</evidence>
<dbReference type="EMBL" id="JAWDKD010000007">
    <property type="protein sequence ID" value="MDV0446482.1"/>
    <property type="molecule type" value="Genomic_DNA"/>
</dbReference>
<evidence type="ECO:0000256" key="13">
    <source>
        <dbReference type="SAM" id="Coils"/>
    </source>
</evidence>
<keyword evidence="2" id="KW-0479">Metal-binding</keyword>
<evidence type="ECO:0000256" key="11">
    <source>
        <dbReference type="ARBA" id="ARBA00023204"/>
    </source>
</evidence>
<keyword evidence="12" id="KW-0413">Isomerase</keyword>
<evidence type="ECO:0000256" key="10">
    <source>
        <dbReference type="ARBA" id="ARBA00023125"/>
    </source>
</evidence>
<dbReference type="EC" id="3.1.-.-" evidence="15"/>
<dbReference type="GO" id="GO:0006281">
    <property type="term" value="P:DNA repair"/>
    <property type="evidence" value="ECO:0007669"/>
    <property type="project" value="UniProtKB-KW"/>
</dbReference>
<keyword evidence="7" id="KW-0067">ATP-binding</keyword>
<evidence type="ECO:0000256" key="3">
    <source>
        <dbReference type="ARBA" id="ARBA00022741"/>
    </source>
</evidence>
<evidence type="ECO:0000256" key="6">
    <source>
        <dbReference type="ARBA" id="ARBA00022806"/>
    </source>
</evidence>
<dbReference type="SMART" id="SM00488">
    <property type="entry name" value="DEXDc2"/>
    <property type="match status" value="1"/>
</dbReference>
<keyword evidence="16" id="KW-1185">Reference proteome</keyword>
<dbReference type="GO" id="GO:0051539">
    <property type="term" value="F:4 iron, 4 sulfur cluster binding"/>
    <property type="evidence" value="ECO:0007669"/>
    <property type="project" value="UniProtKB-KW"/>
</dbReference>
<dbReference type="SUPFAM" id="SSF52540">
    <property type="entry name" value="P-loop containing nucleoside triphosphate hydrolases"/>
    <property type="match status" value="1"/>
</dbReference>
<dbReference type="AlphaFoldDB" id="A0AAE4SCG5"/>
<evidence type="ECO:0000259" key="14">
    <source>
        <dbReference type="PROSITE" id="PS51193"/>
    </source>
</evidence>
<dbReference type="GO" id="GO:0046872">
    <property type="term" value="F:metal ion binding"/>
    <property type="evidence" value="ECO:0007669"/>
    <property type="project" value="UniProtKB-KW"/>
</dbReference>
<sequence>MDSEPVPGFMKYFTKESCYPNQAEAMKQIAAALEKGETVLFEGACGTGKTLSALAPALEIASRQNKKVIIVTNVHQQMVQFIHEARDIKRKVDINAAVMKGKQAMCPRRMDYEECRALSENTYELLEMERELQKSRKEFADATEKYKATKDPEYNRLRAELEKEIQEREKEVKRKRDLSCNHLYEVLKLESPSFKTWLFDDVRSPEEINEYADERGMCGYELLKREIKRADLIICNYHHVLSQEIFLTLLGWMEKLPEDLIIIFDEAHNIENAARSHSSMVVSERTVEKAVMEIEEHDDKFPEKLKLDAQKIFLCFISAIRETYDLALDFGERNRIGKNWKDIRISDPYERFDVVKDRLMKKISGYSAEEGRNLNENSVRMILESVSAIGDEIDLIYHERYKSGADIIRKKSSISLVSDYLSAYLLLSGNPNYYPILNIRRDQQTKDEEIYGRMEIFTCIPKNVTVPLFDSLGGLVLMSATLRPFSMIKETLGIERQCTEIAFPLTFPVENRRTFAVAVPPLFSSRRDDPETLSAVEDSIVSAILATPGNTLIYFQSFSEADRFFRFLKGQDDIVSENIEVLFDEAGISANAVREKFFKIGESGGRSVLISYIFGTLSEGVDFQGDRARTVIVVGVGYPALNDRIRAVEAAYDTVFGVGKGWEFAISVPTIRRVRQAMGRVVRSPDDFGVRLLLDARYQKKSVARLRKYSVHNCFPEEERSEMIDIAPEDVKGELETFFEEKPTYADRKEVKTE</sequence>
<dbReference type="InterPro" id="IPR027417">
    <property type="entry name" value="P-loop_NTPase"/>
</dbReference>
<dbReference type="Proteomes" id="UP001271789">
    <property type="component" value="Unassembled WGS sequence"/>
</dbReference>
<dbReference type="GO" id="GO:0016818">
    <property type="term" value="F:hydrolase activity, acting on acid anhydrides, in phosphorus-containing anhydrides"/>
    <property type="evidence" value="ECO:0007669"/>
    <property type="project" value="InterPro"/>
</dbReference>
<accession>A0AAE4SCG5</accession>
<dbReference type="InterPro" id="IPR045028">
    <property type="entry name" value="DinG/Rad3-like"/>
</dbReference>
<evidence type="ECO:0000313" key="15">
    <source>
        <dbReference type="EMBL" id="MDV0446482.1"/>
    </source>
</evidence>
<dbReference type="SMART" id="SM00487">
    <property type="entry name" value="DEXDc"/>
    <property type="match status" value="1"/>
</dbReference>
<keyword evidence="10" id="KW-0238">DNA-binding</keyword>
<evidence type="ECO:0000256" key="5">
    <source>
        <dbReference type="ARBA" id="ARBA00022801"/>
    </source>
</evidence>
<keyword evidence="5 15" id="KW-0378">Hydrolase</keyword>
<keyword evidence="9" id="KW-0411">Iron-sulfur</keyword>
<dbReference type="InterPro" id="IPR010614">
    <property type="entry name" value="RAD3-like_helicase_DEAD"/>
</dbReference>
<dbReference type="PANTHER" id="PTHR11472:SF34">
    <property type="entry name" value="REGULATOR OF TELOMERE ELONGATION HELICASE 1"/>
    <property type="match status" value="1"/>
</dbReference>
<gene>
    <name evidence="15" type="primary">dinG</name>
    <name evidence="15" type="ORF">MsAg5_03210</name>
</gene>
<evidence type="ECO:0000256" key="8">
    <source>
        <dbReference type="ARBA" id="ARBA00023004"/>
    </source>
</evidence>
<dbReference type="PROSITE" id="PS51193">
    <property type="entry name" value="HELICASE_ATP_BIND_2"/>
    <property type="match status" value="1"/>
</dbReference>
<dbReference type="InterPro" id="IPR014013">
    <property type="entry name" value="Helic_SF1/SF2_ATP-bd_DinG/Rad3"/>
</dbReference>
<dbReference type="GO" id="GO:0004527">
    <property type="term" value="F:exonuclease activity"/>
    <property type="evidence" value="ECO:0007669"/>
    <property type="project" value="UniProtKB-KW"/>
</dbReference>
<dbReference type="Gene3D" id="3.40.50.300">
    <property type="entry name" value="P-loop containing nucleotide triphosphate hydrolases"/>
    <property type="match status" value="2"/>
</dbReference>
<dbReference type="InterPro" id="IPR006554">
    <property type="entry name" value="Helicase-like_DEXD_c2"/>
</dbReference>
<feature type="coiled-coil region" evidence="13">
    <location>
        <begin position="118"/>
        <end position="178"/>
    </location>
</feature>
<keyword evidence="15" id="KW-0269">Exonuclease</keyword>
<feature type="domain" description="Helicase ATP-binding" evidence="14">
    <location>
        <begin position="8"/>
        <end position="315"/>
    </location>
</feature>
<keyword evidence="3" id="KW-0547">Nucleotide-binding</keyword>
<keyword evidence="6" id="KW-0347">Helicase</keyword>
<comment type="caution">
    <text evidence="15">The sequence shown here is derived from an EMBL/GenBank/DDBJ whole genome shotgun (WGS) entry which is preliminary data.</text>
</comment>
<keyword evidence="11" id="KW-0234">DNA repair</keyword>
<evidence type="ECO:0000313" key="16">
    <source>
        <dbReference type="Proteomes" id="UP001271789"/>
    </source>
</evidence>
<dbReference type="RefSeq" id="WP_338098878.1">
    <property type="nucleotide sequence ID" value="NZ_JAWDKD010000007.1"/>
</dbReference>
<dbReference type="PANTHER" id="PTHR11472">
    <property type="entry name" value="DNA REPAIR DEAD HELICASE RAD3/XP-D SUBFAMILY MEMBER"/>
    <property type="match status" value="1"/>
</dbReference>
<keyword evidence="13" id="KW-0175">Coiled coil</keyword>
<dbReference type="InterPro" id="IPR006555">
    <property type="entry name" value="ATP-dep_Helicase_C"/>
</dbReference>
<dbReference type="GO" id="GO:0003678">
    <property type="term" value="F:DNA helicase activity"/>
    <property type="evidence" value="ECO:0007669"/>
    <property type="project" value="InterPro"/>
</dbReference>
<evidence type="ECO:0000256" key="4">
    <source>
        <dbReference type="ARBA" id="ARBA00022763"/>
    </source>
</evidence>